<accession>A0ABW3FXR6</accession>
<reference evidence="2" key="1">
    <citation type="journal article" date="2019" name="Int. J. Syst. Evol. Microbiol.">
        <title>The Global Catalogue of Microorganisms (GCM) 10K type strain sequencing project: providing services to taxonomists for standard genome sequencing and annotation.</title>
        <authorList>
            <consortium name="The Broad Institute Genomics Platform"/>
            <consortium name="The Broad Institute Genome Sequencing Center for Infectious Disease"/>
            <person name="Wu L."/>
            <person name="Ma J."/>
        </authorList>
    </citation>
    <scope>NUCLEOTIDE SEQUENCE [LARGE SCALE GENOMIC DNA]</scope>
    <source>
        <strain evidence="2">CCUG 56401</strain>
    </source>
</reference>
<name>A0ABW3FXR6_9PSEU</name>
<sequence>MRWRRNAPGQWVARCRDIAGRRGEILVIPTDDDRVALVFPPGEVAVLDPLQAGRLRGALRDVVFALDEPATRDEHQHAIPIERAHA</sequence>
<keyword evidence="2" id="KW-1185">Reference proteome</keyword>
<evidence type="ECO:0000313" key="2">
    <source>
        <dbReference type="Proteomes" id="UP001597018"/>
    </source>
</evidence>
<evidence type="ECO:0000313" key="1">
    <source>
        <dbReference type="EMBL" id="MFD0922413.1"/>
    </source>
</evidence>
<dbReference type="Proteomes" id="UP001597018">
    <property type="component" value="Unassembled WGS sequence"/>
</dbReference>
<organism evidence="1 2">
    <name type="scientific">Saccharopolyspora rosea</name>
    <dbReference type="NCBI Taxonomy" id="524884"/>
    <lineage>
        <taxon>Bacteria</taxon>
        <taxon>Bacillati</taxon>
        <taxon>Actinomycetota</taxon>
        <taxon>Actinomycetes</taxon>
        <taxon>Pseudonocardiales</taxon>
        <taxon>Pseudonocardiaceae</taxon>
        <taxon>Saccharopolyspora</taxon>
    </lineage>
</organism>
<comment type="caution">
    <text evidence="1">The sequence shown here is derived from an EMBL/GenBank/DDBJ whole genome shotgun (WGS) entry which is preliminary data.</text>
</comment>
<protein>
    <submittedName>
        <fullName evidence="1">Uncharacterized protein</fullName>
    </submittedName>
</protein>
<dbReference type="EMBL" id="JBHTIW010000021">
    <property type="protein sequence ID" value="MFD0922413.1"/>
    <property type="molecule type" value="Genomic_DNA"/>
</dbReference>
<dbReference type="RefSeq" id="WP_263251271.1">
    <property type="nucleotide sequence ID" value="NZ_BAABLT010000016.1"/>
</dbReference>
<proteinExistence type="predicted"/>
<gene>
    <name evidence="1" type="ORF">ACFQ16_21930</name>
</gene>